<evidence type="ECO:0000256" key="7">
    <source>
        <dbReference type="ARBA" id="ARBA00022679"/>
    </source>
</evidence>
<comment type="catalytic activity">
    <reaction evidence="18">
        <text>pyruvate + ATP = phosphoenolpyruvate + ADP + H(+)</text>
        <dbReference type="Rhea" id="RHEA:18157"/>
        <dbReference type="ChEBI" id="CHEBI:15361"/>
        <dbReference type="ChEBI" id="CHEBI:15378"/>
        <dbReference type="ChEBI" id="CHEBI:30616"/>
        <dbReference type="ChEBI" id="CHEBI:58702"/>
        <dbReference type="ChEBI" id="CHEBI:456216"/>
        <dbReference type="EC" id="2.7.1.40"/>
    </reaction>
</comment>
<protein>
    <recommendedName>
        <fullName evidence="6 18">Pyruvate kinase</fullName>
        <ecNumber evidence="6 18">2.7.1.40</ecNumber>
    </recommendedName>
</protein>
<dbReference type="InterPro" id="IPR012506">
    <property type="entry name" value="TMEM86B-like"/>
</dbReference>
<evidence type="ECO:0000256" key="8">
    <source>
        <dbReference type="ARBA" id="ARBA00022692"/>
    </source>
</evidence>
<evidence type="ECO:0000256" key="15">
    <source>
        <dbReference type="ARBA" id="ARBA00023136"/>
    </source>
</evidence>
<dbReference type="Proteomes" id="UP001057375">
    <property type="component" value="Unassembled WGS sequence"/>
</dbReference>
<keyword evidence="15 19" id="KW-0472">Membrane</keyword>
<evidence type="ECO:0000256" key="9">
    <source>
        <dbReference type="ARBA" id="ARBA00022723"/>
    </source>
</evidence>
<keyword evidence="8 19" id="KW-0812">Transmembrane</keyword>
<feature type="transmembrane region" description="Helical" evidence="19">
    <location>
        <begin position="434"/>
        <end position="454"/>
    </location>
</feature>
<comment type="similarity">
    <text evidence="4">Belongs to the TMEM86 family.</text>
</comment>
<evidence type="ECO:0000256" key="2">
    <source>
        <dbReference type="ARBA" id="ARBA00004141"/>
    </source>
</evidence>
<dbReference type="EC" id="2.7.1.40" evidence="6 18"/>
<keyword evidence="11 18" id="KW-0418">Kinase</keyword>
<dbReference type="Gene3D" id="2.40.33.10">
    <property type="entry name" value="PK beta-barrel domain-like"/>
    <property type="match status" value="1"/>
</dbReference>
<dbReference type="Pfam" id="PF07947">
    <property type="entry name" value="YhhN"/>
    <property type="match status" value="1"/>
</dbReference>
<comment type="similarity">
    <text evidence="5 18">Belongs to the pyruvate kinase family.</text>
</comment>
<proteinExistence type="inferred from homology"/>
<comment type="pathway">
    <text evidence="3 18">Carbohydrate degradation; glycolysis; pyruvate from D-glyceraldehyde 3-phosphate: step 5/5.</text>
</comment>
<dbReference type="InterPro" id="IPR001697">
    <property type="entry name" value="Pyr_Knase"/>
</dbReference>
<keyword evidence="12" id="KW-0067">ATP-binding</keyword>
<comment type="subcellular location">
    <subcellularLocation>
        <location evidence="2">Membrane</location>
        <topology evidence="2">Multi-pass membrane protein</topology>
    </subcellularLocation>
</comment>
<dbReference type="SUPFAM" id="SSF51621">
    <property type="entry name" value="Phosphoenolpyruvate/pyruvate domain"/>
    <property type="match status" value="1"/>
</dbReference>
<comment type="cofactor">
    <cofactor evidence="1">
        <name>K(+)</name>
        <dbReference type="ChEBI" id="CHEBI:29103"/>
    </cofactor>
</comment>
<evidence type="ECO:0000313" key="21">
    <source>
        <dbReference type="EMBL" id="GKT32873.1"/>
    </source>
</evidence>
<evidence type="ECO:0000313" key="22">
    <source>
        <dbReference type="Proteomes" id="UP001057375"/>
    </source>
</evidence>
<feature type="transmembrane region" description="Helical" evidence="19">
    <location>
        <begin position="384"/>
        <end position="402"/>
    </location>
</feature>
<evidence type="ECO:0000256" key="14">
    <source>
        <dbReference type="ARBA" id="ARBA00022989"/>
    </source>
</evidence>
<evidence type="ECO:0000256" key="18">
    <source>
        <dbReference type="RuleBase" id="RU000504"/>
    </source>
</evidence>
<evidence type="ECO:0000256" key="16">
    <source>
        <dbReference type="ARBA" id="ARBA00023152"/>
    </source>
</evidence>
<evidence type="ECO:0000256" key="17">
    <source>
        <dbReference type="ARBA" id="ARBA00023317"/>
    </source>
</evidence>
<evidence type="ECO:0000256" key="12">
    <source>
        <dbReference type="ARBA" id="ARBA00022840"/>
    </source>
</evidence>
<comment type="caution">
    <text evidence="21">The sequence shown here is derived from an EMBL/GenBank/DDBJ whole genome shotgun (WGS) entry which is preliminary data.</text>
</comment>
<evidence type="ECO:0000256" key="5">
    <source>
        <dbReference type="ARBA" id="ARBA00008663"/>
    </source>
</evidence>
<dbReference type="Pfam" id="PF00224">
    <property type="entry name" value="PK"/>
    <property type="match status" value="1"/>
</dbReference>
<dbReference type="InterPro" id="IPR015813">
    <property type="entry name" value="Pyrv/PenolPyrv_kinase-like_dom"/>
</dbReference>
<evidence type="ECO:0000256" key="4">
    <source>
        <dbReference type="ARBA" id="ARBA00007375"/>
    </source>
</evidence>
<dbReference type="PRINTS" id="PR01050">
    <property type="entry name" value="PYRUVTKNASE"/>
</dbReference>
<keyword evidence="22" id="KW-1185">Reference proteome</keyword>
<organism evidence="21 22">
    <name type="scientific">Aduncisulcus paluster</name>
    <dbReference type="NCBI Taxonomy" id="2918883"/>
    <lineage>
        <taxon>Eukaryota</taxon>
        <taxon>Metamonada</taxon>
        <taxon>Carpediemonas-like organisms</taxon>
        <taxon>Aduncisulcus</taxon>
    </lineage>
</organism>
<keyword evidence="10" id="KW-0547">Nucleotide-binding</keyword>
<name>A0ABQ5KK31_9EUKA</name>
<reference evidence="21" key="1">
    <citation type="submission" date="2022-03" db="EMBL/GenBank/DDBJ databases">
        <title>Draft genome sequence of Aduncisulcus paluster, a free-living microaerophilic Fornicata.</title>
        <authorList>
            <person name="Yuyama I."/>
            <person name="Kume K."/>
            <person name="Tamura T."/>
            <person name="Inagaki Y."/>
            <person name="Hashimoto T."/>
        </authorList>
    </citation>
    <scope>NUCLEOTIDE SEQUENCE</scope>
    <source>
        <strain evidence="21">NY0171</strain>
    </source>
</reference>
<keyword evidence="13 18" id="KW-0460">Magnesium</keyword>
<evidence type="ECO:0000256" key="10">
    <source>
        <dbReference type="ARBA" id="ARBA00022741"/>
    </source>
</evidence>
<feature type="transmembrane region" description="Helical" evidence="19">
    <location>
        <begin position="466"/>
        <end position="490"/>
    </location>
</feature>
<evidence type="ECO:0000256" key="19">
    <source>
        <dbReference type="SAM" id="Phobius"/>
    </source>
</evidence>
<evidence type="ECO:0000256" key="6">
    <source>
        <dbReference type="ARBA" id="ARBA00012142"/>
    </source>
</evidence>
<gene>
    <name evidence="21" type="ORF">ADUPG1_006922</name>
</gene>
<evidence type="ECO:0000256" key="11">
    <source>
        <dbReference type="ARBA" id="ARBA00022777"/>
    </source>
</evidence>
<feature type="transmembrane region" description="Helical" evidence="19">
    <location>
        <begin position="409"/>
        <end position="428"/>
    </location>
</feature>
<evidence type="ECO:0000256" key="3">
    <source>
        <dbReference type="ARBA" id="ARBA00004997"/>
    </source>
</evidence>
<keyword evidence="7 18" id="KW-0808">Transferase</keyword>
<keyword evidence="9" id="KW-0479">Metal-binding</keyword>
<sequence>MSELISTIVNCKTARKILEADDKSNLRINSSHMTVEALLSLLDELKSTLEHIPLVYIDLQGAKMRLSRQQSQYDVSTDSTVYIIPEKEFLERKDLLKAFKDIIIIEDLAFDVLSSSLPDKLLIDDGKIVLSEPKFNKKYDIGAISAIVSVGGTLRPRKGINASPHPLSGGKLNPRDKKIVEASAKFPFVAYALSFCQTAEGIEHLRHTAESIRGSSVKIAAKIELPLSHDILCDIACVSDSMWLCRGDLGSQLGLSGLGKYFYEYTHSLPFTYGKPSQAHDTPRDMSCEHILAGEVLDHMVSNPLPTRSEACHVSEHVRNGKFDGLVLSNETAYGKYVKEVVTMARELIISFKTKHERFVFAGLIFSLIGDIFLQHSIDKFIPGLLSFACAHVCYCIAFSSVAKSKSRLADILIPAIPSILIMIPFVKTLFNTSLWWLLFFMAGYCFVLASAMWRSFCLLKKTKGANWFGFVGMIFFSTSDIILSVERFILSGILKGHPIMETIIISTYWLAQCFVSHSLVPELPLFISWFSDVKKFRDMYNKRILNIDNIEAVKQSKPIDEKEQ</sequence>
<dbReference type="EMBL" id="BQXS01010078">
    <property type="protein sequence ID" value="GKT32873.1"/>
    <property type="molecule type" value="Genomic_DNA"/>
</dbReference>
<evidence type="ECO:0000256" key="1">
    <source>
        <dbReference type="ARBA" id="ARBA00001958"/>
    </source>
</evidence>
<keyword evidence="16 18" id="KW-0324">Glycolysis</keyword>
<dbReference type="Gene3D" id="3.20.20.60">
    <property type="entry name" value="Phosphoenolpyruvate-binding domains"/>
    <property type="match status" value="1"/>
</dbReference>
<evidence type="ECO:0000259" key="20">
    <source>
        <dbReference type="Pfam" id="PF00224"/>
    </source>
</evidence>
<feature type="domain" description="Pyruvate kinase barrel" evidence="20">
    <location>
        <begin position="25"/>
        <end position="253"/>
    </location>
</feature>
<accession>A0ABQ5KK31</accession>
<evidence type="ECO:0000256" key="13">
    <source>
        <dbReference type="ARBA" id="ARBA00022842"/>
    </source>
</evidence>
<dbReference type="InterPro" id="IPR015806">
    <property type="entry name" value="Pyrv_Knase_insert_dom_sf"/>
</dbReference>
<dbReference type="InterPro" id="IPR015793">
    <property type="entry name" value="Pyrv_Knase_brl"/>
</dbReference>
<keyword evidence="17" id="KW-0670">Pyruvate</keyword>
<keyword evidence="14 19" id="KW-1133">Transmembrane helix</keyword>
<dbReference type="PANTHER" id="PTHR11817">
    <property type="entry name" value="PYRUVATE KINASE"/>
    <property type="match status" value="1"/>
</dbReference>
<dbReference type="InterPro" id="IPR040442">
    <property type="entry name" value="Pyrv_kinase-like_dom_sf"/>
</dbReference>